<evidence type="ECO:0000313" key="3">
    <source>
        <dbReference type="EMBL" id="WNF01165.1"/>
    </source>
</evidence>
<sequence length="152" mass="16289">MPHPMSDDELVAFLTAEPARTATLATVRPDGRPHAAPVWFTLDRTAATPESPLGDIVITTGAASVKGRALRRDPRVALCIDDERPPFSFVSIEGTVTLSEEPEELLRWATASAARYMGADLADEIGRRIGGPGTLLVRVHPTHIVAVADLTD</sequence>
<protein>
    <submittedName>
        <fullName evidence="3">PPOX class F420-dependent oxidoreductase</fullName>
    </submittedName>
</protein>
<evidence type="ECO:0000256" key="1">
    <source>
        <dbReference type="ARBA" id="ARBA00023002"/>
    </source>
</evidence>
<keyword evidence="1" id="KW-0560">Oxidoreductase</keyword>
<reference evidence="3 4" key="1">
    <citation type="submission" date="2023-02" db="EMBL/GenBank/DDBJ databases">
        <title>Streptomyces sp. SCA4-21 with antifungal activity against Fusarium oxysporum f. sp. cubense, Streptomyces sp. SCA2-17 with antifungal activity against Fusarium oxysporum f. sp. cubense.</title>
        <authorList>
            <person name="Qi D."/>
        </authorList>
    </citation>
    <scope>NUCLEOTIDE SEQUENCE [LARGE SCALE GENOMIC DNA]</scope>
    <source>
        <strain evidence="3 4">SCA4-21</strain>
    </source>
</reference>
<dbReference type="NCBIfam" id="TIGR03618">
    <property type="entry name" value="Rv1155_F420"/>
    <property type="match status" value="1"/>
</dbReference>
<gene>
    <name evidence="3" type="ORF">PS467_40400</name>
</gene>
<dbReference type="EMBL" id="CP117522">
    <property type="protein sequence ID" value="WNF01165.1"/>
    <property type="molecule type" value="Genomic_DNA"/>
</dbReference>
<dbReference type="Pfam" id="PF01243">
    <property type="entry name" value="PNPOx_N"/>
    <property type="match status" value="1"/>
</dbReference>
<feature type="domain" description="Pyridoxamine 5'-phosphate oxidase N-terminal" evidence="2">
    <location>
        <begin position="7"/>
        <end position="142"/>
    </location>
</feature>
<dbReference type="Proteomes" id="UP001305606">
    <property type="component" value="Chromosome"/>
</dbReference>
<keyword evidence="4" id="KW-1185">Reference proteome</keyword>
<dbReference type="PANTHER" id="PTHR35176:SF1">
    <property type="entry name" value="F420H(2)-DEPENDENT BILIVERDIN REDUCTASE"/>
    <property type="match status" value="1"/>
</dbReference>
<evidence type="ECO:0000313" key="4">
    <source>
        <dbReference type="Proteomes" id="UP001305606"/>
    </source>
</evidence>
<organism evidence="3 4">
    <name type="scientific">Streptomyces luomodiensis</name>
    <dbReference type="NCBI Taxonomy" id="3026192"/>
    <lineage>
        <taxon>Bacteria</taxon>
        <taxon>Bacillati</taxon>
        <taxon>Actinomycetota</taxon>
        <taxon>Actinomycetes</taxon>
        <taxon>Kitasatosporales</taxon>
        <taxon>Streptomycetaceae</taxon>
        <taxon>Streptomyces</taxon>
    </lineage>
</organism>
<dbReference type="PANTHER" id="PTHR35176">
    <property type="entry name" value="HEME OXYGENASE HI_0854-RELATED"/>
    <property type="match status" value="1"/>
</dbReference>
<dbReference type="InterPro" id="IPR012349">
    <property type="entry name" value="Split_barrel_FMN-bd"/>
</dbReference>
<accession>A0ABY9V8C5</accession>
<dbReference type="RefSeq" id="WP_311039490.1">
    <property type="nucleotide sequence ID" value="NZ_CP117522.1"/>
</dbReference>
<dbReference type="Gene3D" id="2.30.110.10">
    <property type="entry name" value="Electron Transport, Fmn-binding Protein, Chain A"/>
    <property type="match status" value="1"/>
</dbReference>
<proteinExistence type="predicted"/>
<dbReference type="InterPro" id="IPR011576">
    <property type="entry name" value="Pyridox_Oxase_N"/>
</dbReference>
<dbReference type="InterPro" id="IPR019920">
    <property type="entry name" value="F420-binding_dom_put"/>
</dbReference>
<evidence type="ECO:0000259" key="2">
    <source>
        <dbReference type="Pfam" id="PF01243"/>
    </source>
</evidence>
<dbReference type="SUPFAM" id="SSF50475">
    <property type="entry name" value="FMN-binding split barrel"/>
    <property type="match status" value="1"/>
</dbReference>
<name>A0ABY9V8C5_9ACTN</name>
<dbReference type="InterPro" id="IPR052019">
    <property type="entry name" value="F420H2_bilvrd_red/Heme_oxyg"/>
</dbReference>